<accession>A0A6L7GQ86</accession>
<keyword evidence="1" id="KW-1133">Transmembrane helix</keyword>
<dbReference type="AlphaFoldDB" id="A0A6L7GQ86"/>
<feature type="transmembrane region" description="Helical" evidence="1">
    <location>
        <begin position="46"/>
        <end position="67"/>
    </location>
</feature>
<dbReference type="EMBL" id="WMBR01000003">
    <property type="protein sequence ID" value="MXP22060.1"/>
    <property type="molecule type" value="Genomic_DNA"/>
</dbReference>
<comment type="caution">
    <text evidence="2">The sequence shown here is derived from an EMBL/GenBank/DDBJ whole genome shotgun (WGS) entry which is preliminary data.</text>
</comment>
<proteinExistence type="predicted"/>
<sequence length="235" mass="25736">MSATVLEPESDVDSGQAMPLVTLAGAGLTAWAAWQSAQHDWRPLWLYPPLLLVLMSGVIGLTALSVVGIRQRRGLKHVTTTLDRSHLVIGDDARLTVVTGAGPATAVRVDVHLEGREYTRTVEPKNVHSGSGGGWKQKERLIFRSRVARTVTPGRGRVDNLYFVVPSDIHPSVTDKPHGIDWLLRVRVKAGSVPGWEGLYPVSVRGRNGSGHNIDASIRSFEFPRRPRTPLPKQL</sequence>
<dbReference type="Proteomes" id="UP000475545">
    <property type="component" value="Unassembled WGS sequence"/>
</dbReference>
<keyword evidence="1" id="KW-0472">Membrane</keyword>
<evidence type="ECO:0000256" key="1">
    <source>
        <dbReference type="SAM" id="Phobius"/>
    </source>
</evidence>
<protein>
    <submittedName>
        <fullName evidence="2">Uncharacterized protein</fullName>
    </submittedName>
</protein>
<evidence type="ECO:0000313" key="3">
    <source>
        <dbReference type="Proteomes" id="UP000475545"/>
    </source>
</evidence>
<gene>
    <name evidence="2" type="ORF">GIY30_11965</name>
</gene>
<dbReference type="RefSeq" id="WP_160902258.1">
    <property type="nucleotide sequence ID" value="NZ_CP102850.1"/>
</dbReference>
<keyword evidence="3" id="KW-1185">Reference proteome</keyword>
<reference evidence="2 3" key="1">
    <citation type="submission" date="2019-11" db="EMBL/GenBank/DDBJ databases">
        <title>Gordonia sp. nov., a novel actinobacterium isolated from mangrove soil in Hainan.</title>
        <authorList>
            <person name="Huang X."/>
            <person name="Xie Y."/>
            <person name="Chu X."/>
            <person name="Xiao K."/>
        </authorList>
    </citation>
    <scope>NUCLEOTIDE SEQUENCE [LARGE SCALE GENOMIC DNA]</scope>
    <source>
        <strain evidence="2 3">HNM0687</strain>
    </source>
</reference>
<name>A0A6L7GQ86_9ACTN</name>
<keyword evidence="1" id="KW-0812">Transmembrane</keyword>
<evidence type="ECO:0000313" key="2">
    <source>
        <dbReference type="EMBL" id="MXP22060.1"/>
    </source>
</evidence>
<organism evidence="2 3">
    <name type="scientific">Gordonia mangrovi</name>
    <dbReference type="NCBI Taxonomy" id="2665643"/>
    <lineage>
        <taxon>Bacteria</taxon>
        <taxon>Bacillati</taxon>
        <taxon>Actinomycetota</taxon>
        <taxon>Actinomycetes</taxon>
        <taxon>Mycobacteriales</taxon>
        <taxon>Gordoniaceae</taxon>
        <taxon>Gordonia</taxon>
    </lineage>
</organism>
<feature type="transmembrane region" description="Helical" evidence="1">
    <location>
        <begin position="17"/>
        <end position="34"/>
    </location>
</feature>